<evidence type="ECO:0000256" key="6">
    <source>
        <dbReference type="ARBA" id="ARBA00022692"/>
    </source>
</evidence>
<feature type="transmembrane region" description="Helical" evidence="12">
    <location>
        <begin position="158"/>
        <end position="175"/>
    </location>
</feature>
<reference evidence="13" key="1">
    <citation type="submission" date="2022-10" db="EMBL/GenBank/DDBJ databases">
        <title>The WGS of Solirubrobacter phytolaccae KCTC 29190.</title>
        <authorList>
            <person name="Jiang Z."/>
        </authorList>
    </citation>
    <scope>NUCLEOTIDE SEQUENCE</scope>
    <source>
        <strain evidence="13">KCTC 29190</strain>
    </source>
</reference>
<dbReference type="PANTHER" id="PTHR43141:SF5">
    <property type="entry name" value="CYTOCHROME BD-I UBIQUINOL OXIDASE SUBUNIT 2"/>
    <property type="match status" value="1"/>
</dbReference>
<evidence type="ECO:0000256" key="4">
    <source>
        <dbReference type="ARBA" id="ARBA00022475"/>
    </source>
</evidence>
<organism evidence="13 14">
    <name type="scientific">Solirubrobacter phytolaccae</name>
    <dbReference type="NCBI Taxonomy" id="1404360"/>
    <lineage>
        <taxon>Bacteria</taxon>
        <taxon>Bacillati</taxon>
        <taxon>Actinomycetota</taxon>
        <taxon>Thermoleophilia</taxon>
        <taxon>Solirubrobacterales</taxon>
        <taxon>Solirubrobacteraceae</taxon>
        <taxon>Solirubrobacter</taxon>
    </lineage>
</organism>
<feature type="transmembrane region" description="Helical" evidence="12">
    <location>
        <begin position="116"/>
        <end position="138"/>
    </location>
</feature>
<dbReference type="GO" id="GO:0016682">
    <property type="term" value="F:oxidoreductase activity, acting on diphenols and related substances as donors, oxygen as acceptor"/>
    <property type="evidence" value="ECO:0007669"/>
    <property type="project" value="TreeGrafter"/>
</dbReference>
<dbReference type="GO" id="GO:0019646">
    <property type="term" value="P:aerobic electron transport chain"/>
    <property type="evidence" value="ECO:0007669"/>
    <property type="project" value="TreeGrafter"/>
</dbReference>
<dbReference type="GO" id="GO:0046872">
    <property type="term" value="F:metal ion binding"/>
    <property type="evidence" value="ECO:0007669"/>
    <property type="project" value="UniProtKB-KW"/>
</dbReference>
<feature type="transmembrane region" description="Helical" evidence="12">
    <location>
        <begin position="292"/>
        <end position="313"/>
    </location>
</feature>
<dbReference type="PIRSF" id="PIRSF000267">
    <property type="entry name" value="Cyt_oxidse_sub2"/>
    <property type="match status" value="1"/>
</dbReference>
<evidence type="ECO:0000256" key="1">
    <source>
        <dbReference type="ARBA" id="ARBA00004651"/>
    </source>
</evidence>
<keyword evidence="3" id="KW-0813">Transport</keyword>
<dbReference type="AlphaFoldDB" id="A0A9X3NDW8"/>
<keyword evidence="11 12" id="KW-0472">Membrane</keyword>
<comment type="similarity">
    <text evidence="2">Belongs to the cytochrome ubiquinol oxidase subunit 2 family.</text>
</comment>
<dbReference type="GO" id="GO:0070069">
    <property type="term" value="C:cytochrome complex"/>
    <property type="evidence" value="ECO:0007669"/>
    <property type="project" value="TreeGrafter"/>
</dbReference>
<dbReference type="Pfam" id="PF02322">
    <property type="entry name" value="Cyt_bd_oxida_II"/>
    <property type="match status" value="1"/>
</dbReference>
<feature type="transmembrane region" description="Helical" evidence="12">
    <location>
        <begin position="225"/>
        <end position="244"/>
    </location>
</feature>
<feature type="transmembrane region" description="Helical" evidence="12">
    <location>
        <begin position="251"/>
        <end position="272"/>
    </location>
</feature>
<keyword evidence="4" id="KW-1003">Cell membrane</keyword>
<dbReference type="NCBIfam" id="TIGR00203">
    <property type="entry name" value="cydB"/>
    <property type="match status" value="1"/>
</dbReference>
<dbReference type="PANTHER" id="PTHR43141">
    <property type="entry name" value="CYTOCHROME BD2 SUBUNIT II"/>
    <property type="match status" value="1"/>
</dbReference>
<evidence type="ECO:0000313" key="14">
    <source>
        <dbReference type="Proteomes" id="UP001147653"/>
    </source>
</evidence>
<name>A0A9X3NDW8_9ACTN</name>
<evidence type="ECO:0000313" key="13">
    <source>
        <dbReference type="EMBL" id="MDA0183112.1"/>
    </source>
</evidence>
<comment type="caution">
    <text evidence="13">The sequence shown here is derived from an EMBL/GenBank/DDBJ whole genome shotgun (WGS) entry which is preliminary data.</text>
</comment>
<evidence type="ECO:0000256" key="2">
    <source>
        <dbReference type="ARBA" id="ARBA00007543"/>
    </source>
</evidence>
<accession>A0A9X3NDW8</accession>
<dbReference type="Proteomes" id="UP001147653">
    <property type="component" value="Unassembled WGS sequence"/>
</dbReference>
<evidence type="ECO:0000256" key="3">
    <source>
        <dbReference type="ARBA" id="ARBA00022448"/>
    </source>
</evidence>
<evidence type="ECO:0000256" key="9">
    <source>
        <dbReference type="ARBA" id="ARBA00022989"/>
    </source>
</evidence>
<evidence type="ECO:0000256" key="10">
    <source>
        <dbReference type="ARBA" id="ARBA00023004"/>
    </source>
</evidence>
<evidence type="ECO:0000256" key="8">
    <source>
        <dbReference type="ARBA" id="ARBA00022982"/>
    </source>
</evidence>
<feature type="transmembrane region" description="Helical" evidence="12">
    <location>
        <begin position="6"/>
        <end position="37"/>
    </location>
</feature>
<dbReference type="EMBL" id="JAPDDP010000047">
    <property type="protein sequence ID" value="MDA0183112.1"/>
    <property type="molecule type" value="Genomic_DNA"/>
</dbReference>
<protein>
    <submittedName>
        <fullName evidence="13">Cytochrome d ubiquinol oxidase subunit II</fullName>
    </submittedName>
</protein>
<proteinExistence type="inferred from homology"/>
<evidence type="ECO:0000256" key="7">
    <source>
        <dbReference type="ARBA" id="ARBA00022723"/>
    </source>
</evidence>
<keyword evidence="5" id="KW-0349">Heme</keyword>
<keyword evidence="8" id="KW-0249">Electron transport</keyword>
<dbReference type="InterPro" id="IPR003317">
    <property type="entry name" value="Cyt-d_oxidase_su2"/>
</dbReference>
<keyword evidence="7" id="KW-0479">Metal-binding</keyword>
<comment type="subcellular location">
    <subcellularLocation>
        <location evidence="1">Cell membrane</location>
        <topology evidence="1">Multi-pass membrane protein</topology>
    </subcellularLocation>
</comment>
<dbReference type="RefSeq" id="WP_270027496.1">
    <property type="nucleotide sequence ID" value="NZ_JAPDDP010000047.1"/>
</dbReference>
<feature type="transmembrane region" description="Helical" evidence="12">
    <location>
        <begin position="196"/>
        <end position="219"/>
    </location>
</feature>
<feature type="transmembrane region" description="Helical" evidence="12">
    <location>
        <begin position="83"/>
        <end position="104"/>
    </location>
</feature>
<evidence type="ECO:0000256" key="5">
    <source>
        <dbReference type="ARBA" id="ARBA00022617"/>
    </source>
</evidence>
<sequence>MTTLEIVWFLLICVLWIGYLVLEGFDFGAGALVRVLGKTTEERGALLRTFGPVWDGNEVWLIVAGGATFAAFPHWYATLFSGFYLALFLLLVALIIRNVGVEFWGKDTGARWKSRWEWAIVVGSALPAVLLGVAWANIAGGVPLTDDGEFAGTFWTLLNPYALAGGVTSLVLFLAHGSHFLALRTEGELHARAVTLARRLAPVAFAVVLAFSVWTLARMDGIEPLSAVLAGVAVLAAGAAWWRALLGSEGWAFAGSALSVAALFASLFAWLYPNAMAASEGPALSLHMAASTPYTLQVMTVVAAIFTPLVLLYQGWTYWVFRRRVAVDPA</sequence>
<keyword evidence="10" id="KW-0408">Iron</keyword>
<keyword evidence="14" id="KW-1185">Reference proteome</keyword>
<dbReference type="GO" id="GO:0005886">
    <property type="term" value="C:plasma membrane"/>
    <property type="evidence" value="ECO:0007669"/>
    <property type="project" value="UniProtKB-SubCell"/>
</dbReference>
<dbReference type="GO" id="GO:0009055">
    <property type="term" value="F:electron transfer activity"/>
    <property type="evidence" value="ECO:0007669"/>
    <property type="project" value="TreeGrafter"/>
</dbReference>
<gene>
    <name evidence="13" type="primary">cydB</name>
    <name evidence="13" type="ORF">OJ997_22575</name>
</gene>
<evidence type="ECO:0000256" key="12">
    <source>
        <dbReference type="SAM" id="Phobius"/>
    </source>
</evidence>
<keyword evidence="9 12" id="KW-1133">Transmembrane helix</keyword>
<evidence type="ECO:0000256" key="11">
    <source>
        <dbReference type="ARBA" id="ARBA00023136"/>
    </source>
</evidence>
<keyword evidence="6 12" id="KW-0812">Transmembrane</keyword>